<proteinExistence type="predicted"/>
<sequence>MKLLFVAAVAAALIYYIGKEVFAAFRHLSEQELIDFWKGQTPAAVRRRISEHLASCSSCRDRLDEVRRHHTGPGTNSPLIDRKY</sequence>
<evidence type="ECO:0000259" key="1">
    <source>
        <dbReference type="Pfam" id="PF13490"/>
    </source>
</evidence>
<feature type="domain" description="Putative zinc-finger" evidence="1">
    <location>
        <begin position="38"/>
        <end position="60"/>
    </location>
</feature>
<dbReference type="RefSeq" id="WP_187465947.1">
    <property type="nucleotide sequence ID" value="NZ_JACSIT010000080.1"/>
</dbReference>
<dbReference type="Gene3D" id="1.10.10.1320">
    <property type="entry name" value="Anti-sigma factor, zinc-finger domain"/>
    <property type="match status" value="1"/>
</dbReference>
<dbReference type="InterPro" id="IPR041916">
    <property type="entry name" value="Anti_sigma_zinc_sf"/>
</dbReference>
<accession>A0A923T6W4</accession>
<protein>
    <recommendedName>
        <fullName evidence="1">Putative zinc-finger domain-containing protein</fullName>
    </recommendedName>
</protein>
<reference evidence="2" key="1">
    <citation type="submission" date="2020-08" db="EMBL/GenBank/DDBJ databases">
        <title>Lewinella bacteria from marine environments.</title>
        <authorList>
            <person name="Zhong Y."/>
        </authorList>
    </citation>
    <scope>NUCLEOTIDE SEQUENCE</scope>
    <source>
        <strain evidence="2">KCTC 42187</strain>
    </source>
</reference>
<dbReference type="Proteomes" id="UP000650081">
    <property type="component" value="Unassembled WGS sequence"/>
</dbReference>
<dbReference type="Pfam" id="PF13490">
    <property type="entry name" value="zf-HC2"/>
    <property type="match status" value="1"/>
</dbReference>
<evidence type="ECO:0000313" key="2">
    <source>
        <dbReference type="EMBL" id="MBC6993850.1"/>
    </source>
</evidence>
<dbReference type="InterPro" id="IPR027383">
    <property type="entry name" value="Znf_put"/>
</dbReference>
<comment type="caution">
    <text evidence="2">The sequence shown here is derived from an EMBL/GenBank/DDBJ whole genome shotgun (WGS) entry which is preliminary data.</text>
</comment>
<gene>
    <name evidence="2" type="ORF">H9S92_06745</name>
</gene>
<dbReference type="EMBL" id="JACSIT010000080">
    <property type="protein sequence ID" value="MBC6993850.1"/>
    <property type="molecule type" value="Genomic_DNA"/>
</dbReference>
<organism evidence="2 3">
    <name type="scientific">Neolewinella lacunae</name>
    <dbReference type="NCBI Taxonomy" id="1517758"/>
    <lineage>
        <taxon>Bacteria</taxon>
        <taxon>Pseudomonadati</taxon>
        <taxon>Bacteroidota</taxon>
        <taxon>Saprospiria</taxon>
        <taxon>Saprospirales</taxon>
        <taxon>Lewinellaceae</taxon>
        <taxon>Neolewinella</taxon>
    </lineage>
</organism>
<evidence type="ECO:0000313" key="3">
    <source>
        <dbReference type="Proteomes" id="UP000650081"/>
    </source>
</evidence>
<keyword evidence="3" id="KW-1185">Reference proteome</keyword>
<name>A0A923T6W4_9BACT</name>
<dbReference type="AlphaFoldDB" id="A0A923T6W4"/>